<evidence type="ECO:0000256" key="8">
    <source>
        <dbReference type="RuleBase" id="RU366032"/>
    </source>
</evidence>
<dbReference type="EMBL" id="CH991544">
    <property type="protein sequence ID" value="EDQ92129.1"/>
    <property type="molecule type" value="Genomic_DNA"/>
</dbReference>
<dbReference type="GO" id="GO:0005739">
    <property type="term" value="C:mitochondrion"/>
    <property type="evidence" value="ECO:0000318"/>
    <property type="project" value="GO_Central"/>
</dbReference>
<dbReference type="RefSeq" id="XP_001743415.1">
    <property type="nucleotide sequence ID" value="XM_001743363.1"/>
</dbReference>
<dbReference type="InterPro" id="IPR005467">
    <property type="entry name" value="His_kinase_dom"/>
</dbReference>
<keyword evidence="4 8" id="KW-0547">Nucleotide-binding</keyword>
<keyword evidence="11" id="KW-1185">Reference proteome</keyword>
<comment type="similarity">
    <text evidence="1 8">Belongs to the PDK/BCKDK protein kinase family.</text>
</comment>
<gene>
    <name evidence="10" type="ORF">MONBRDRAFT_5845</name>
</gene>
<dbReference type="GO" id="GO:0004740">
    <property type="term" value="F:pyruvate dehydrogenase (acetyl-transferring) kinase activity"/>
    <property type="evidence" value="ECO:0000318"/>
    <property type="project" value="GO_Central"/>
</dbReference>
<evidence type="ECO:0000256" key="1">
    <source>
        <dbReference type="ARBA" id="ARBA00006155"/>
    </source>
</evidence>
<dbReference type="InParanoid" id="A9USM8"/>
<proteinExistence type="inferred from homology"/>
<keyword evidence="3 8" id="KW-0808">Transferase</keyword>
<keyword evidence="5 8" id="KW-0418">Kinase</keyword>
<evidence type="ECO:0000256" key="3">
    <source>
        <dbReference type="ARBA" id="ARBA00022679"/>
    </source>
</evidence>
<dbReference type="InterPro" id="IPR003594">
    <property type="entry name" value="HATPase_dom"/>
</dbReference>
<reference evidence="10 11" key="1">
    <citation type="journal article" date="2008" name="Nature">
        <title>The genome of the choanoflagellate Monosiga brevicollis and the origin of metazoans.</title>
        <authorList>
            <consortium name="JGI Sequencing"/>
            <person name="King N."/>
            <person name="Westbrook M.J."/>
            <person name="Young S.L."/>
            <person name="Kuo A."/>
            <person name="Abedin M."/>
            <person name="Chapman J."/>
            <person name="Fairclough S."/>
            <person name="Hellsten U."/>
            <person name="Isogai Y."/>
            <person name="Letunic I."/>
            <person name="Marr M."/>
            <person name="Pincus D."/>
            <person name="Putnam N."/>
            <person name="Rokas A."/>
            <person name="Wright K.J."/>
            <person name="Zuzow R."/>
            <person name="Dirks W."/>
            <person name="Good M."/>
            <person name="Goodstein D."/>
            <person name="Lemons D."/>
            <person name="Li W."/>
            <person name="Lyons J.B."/>
            <person name="Morris A."/>
            <person name="Nichols S."/>
            <person name="Richter D.J."/>
            <person name="Salamov A."/>
            <person name="Bork P."/>
            <person name="Lim W.A."/>
            <person name="Manning G."/>
            <person name="Miller W.T."/>
            <person name="McGinnis W."/>
            <person name="Shapiro H."/>
            <person name="Tjian R."/>
            <person name="Grigoriev I.V."/>
            <person name="Rokhsar D."/>
        </authorList>
    </citation>
    <scope>NUCLEOTIDE SEQUENCE [LARGE SCALE GENOMIC DNA]</scope>
    <source>
        <strain evidence="11">MX1 / ATCC 50154</strain>
    </source>
</reference>
<dbReference type="eggNOG" id="KOG0787">
    <property type="taxonomic scope" value="Eukaryota"/>
</dbReference>
<feature type="domain" description="Histidine kinase" evidence="9">
    <location>
        <begin position="237"/>
        <end position="374"/>
    </location>
</feature>
<evidence type="ECO:0000259" key="9">
    <source>
        <dbReference type="PROSITE" id="PS50109"/>
    </source>
</evidence>
<dbReference type="GO" id="GO:0005759">
    <property type="term" value="C:mitochondrial matrix"/>
    <property type="evidence" value="ECO:0007669"/>
    <property type="project" value="UniProtKB-SubCell"/>
</dbReference>
<keyword evidence="7 8" id="KW-0496">Mitochondrion</keyword>
<keyword evidence="2" id="KW-0597">Phosphoprotein</keyword>
<dbReference type="SUPFAM" id="SSF55874">
    <property type="entry name" value="ATPase domain of HSP90 chaperone/DNA topoisomerase II/histidine kinase"/>
    <property type="match status" value="1"/>
</dbReference>
<dbReference type="GO" id="GO:0005524">
    <property type="term" value="F:ATP binding"/>
    <property type="evidence" value="ECO:0007669"/>
    <property type="project" value="UniProtKB-UniRule"/>
</dbReference>
<dbReference type="KEGG" id="mbr:MONBRDRAFT_5845"/>
<keyword evidence="6 8" id="KW-0067">ATP-binding</keyword>
<dbReference type="Gene3D" id="1.20.140.20">
    <property type="entry name" value="Alpha-ketoacid/pyruvate dehydrogenase kinase, N-terminal domain"/>
    <property type="match status" value="1"/>
</dbReference>
<evidence type="ECO:0000313" key="11">
    <source>
        <dbReference type="Proteomes" id="UP000001357"/>
    </source>
</evidence>
<dbReference type="GO" id="GO:0010510">
    <property type="term" value="P:regulation of pyruvate decarboxylation to acetyl-CoA"/>
    <property type="evidence" value="ECO:0000318"/>
    <property type="project" value="GO_Central"/>
</dbReference>
<dbReference type="Proteomes" id="UP000001357">
    <property type="component" value="Unassembled WGS sequence"/>
</dbReference>
<dbReference type="PROSITE" id="PS50109">
    <property type="entry name" value="HIS_KIN"/>
    <property type="match status" value="1"/>
</dbReference>
<dbReference type="PANTHER" id="PTHR11947">
    <property type="entry name" value="PYRUVATE DEHYDROGENASE KINASE"/>
    <property type="match status" value="1"/>
</dbReference>
<name>A9USM8_MONBE</name>
<evidence type="ECO:0000256" key="5">
    <source>
        <dbReference type="ARBA" id="ARBA00022777"/>
    </source>
</evidence>
<dbReference type="STRING" id="81824.A9USM8"/>
<dbReference type="PANTHER" id="PTHR11947:SF20">
    <property type="entry name" value="[3-METHYL-2-OXOBUTANOATE DEHYDROGENASE [LIPOAMIDE]] KINASE, MITOCHONDRIAL"/>
    <property type="match status" value="1"/>
</dbReference>
<evidence type="ECO:0000313" key="10">
    <source>
        <dbReference type="EMBL" id="EDQ92129.1"/>
    </source>
</evidence>
<evidence type="ECO:0000256" key="6">
    <source>
        <dbReference type="ARBA" id="ARBA00022840"/>
    </source>
</evidence>
<organism evidence="10 11">
    <name type="scientific">Monosiga brevicollis</name>
    <name type="common">Choanoflagellate</name>
    <dbReference type="NCBI Taxonomy" id="81824"/>
    <lineage>
        <taxon>Eukaryota</taxon>
        <taxon>Choanoflagellata</taxon>
        <taxon>Craspedida</taxon>
        <taxon>Salpingoecidae</taxon>
        <taxon>Monosiga</taxon>
    </lineage>
</organism>
<dbReference type="InterPro" id="IPR039028">
    <property type="entry name" value="BCKD/PDK"/>
</dbReference>
<dbReference type="Pfam" id="PF02518">
    <property type="entry name" value="HATPase_c"/>
    <property type="match status" value="1"/>
</dbReference>
<dbReference type="Pfam" id="PF10436">
    <property type="entry name" value="BCDHK_Adom3"/>
    <property type="match status" value="1"/>
</dbReference>
<evidence type="ECO:0000256" key="2">
    <source>
        <dbReference type="ARBA" id="ARBA00022553"/>
    </source>
</evidence>
<dbReference type="SUPFAM" id="SSF69012">
    <property type="entry name" value="alpha-ketoacid dehydrogenase kinase, N-terminal domain"/>
    <property type="match status" value="1"/>
</dbReference>
<evidence type="ECO:0000256" key="7">
    <source>
        <dbReference type="ARBA" id="ARBA00023128"/>
    </source>
</evidence>
<dbReference type="SMART" id="SM00387">
    <property type="entry name" value="HATPase_c"/>
    <property type="match status" value="1"/>
</dbReference>
<dbReference type="InterPro" id="IPR036784">
    <property type="entry name" value="AK/P_DHK_N_sf"/>
</dbReference>
<dbReference type="AlphaFoldDB" id="A9USM8"/>
<dbReference type="EC" id="2.7.11.-" evidence="8"/>
<dbReference type="GO" id="GO:0010906">
    <property type="term" value="P:regulation of glucose metabolic process"/>
    <property type="evidence" value="ECO:0000318"/>
    <property type="project" value="GO_Central"/>
</dbReference>
<protein>
    <recommendedName>
        <fullName evidence="8">Protein-serine/threonine kinase</fullName>
        <ecNumber evidence="8">2.7.11.-</ecNumber>
    </recommendedName>
</protein>
<dbReference type="Gene3D" id="3.30.565.10">
    <property type="entry name" value="Histidine kinase-like ATPase, C-terminal domain"/>
    <property type="match status" value="1"/>
</dbReference>
<dbReference type="InterPro" id="IPR036890">
    <property type="entry name" value="HATPase_C_sf"/>
</dbReference>
<accession>A9USM8</accession>
<dbReference type="GeneID" id="5888680"/>
<comment type="subcellular location">
    <subcellularLocation>
        <location evidence="8">Mitochondrion matrix</location>
    </subcellularLocation>
</comment>
<dbReference type="InterPro" id="IPR018955">
    <property type="entry name" value="BCDHK/PDK_N"/>
</dbReference>
<evidence type="ECO:0000256" key="4">
    <source>
        <dbReference type="ARBA" id="ARBA00022741"/>
    </source>
</evidence>
<sequence length="384" mass="43192">MAFANVNLSRRQRRALSFYDDSIANTARLSYPPVSVSDLLNFSSNVEHNQLQTGILLYKILPVRLATRIIDIHDLPYICGINPFMQFIHNDYVNVFMQMKAIKHIKTQADLSKFNTLMIEGLKQGNSALPQLARASKELAPHLAPEVLNRFINRFITCRIGRRLLAEQHLAIIQQHLHPQPHSHLIGVIDHDVNIRAVIKATYKRAFLISRDVNGLSPHMDLNIEQTTALPYVVRHIQYILLEIFKNAIRATAERAIRDSTRFLDEDDIPQVQVTVHGGPSETTIIVSDKGGGISQDHQDRVFDFAFSTAQGLDAASLLEQPQGVGDYANRPMAGEGFGLPMARAYARFFGGDISFQTMQDHGTDVYIKLRHVDLKGTQNILPV</sequence>
<dbReference type="OMA" id="WSYPPSA"/>